<reference evidence="3" key="1">
    <citation type="submission" date="2012-12" db="EMBL/GenBank/DDBJ databases">
        <authorList>
            <person name="Hellsten U."/>
            <person name="Grimwood J."/>
            <person name="Chapman J.A."/>
            <person name="Shapiro H."/>
            <person name="Aerts A."/>
            <person name="Otillar R.P."/>
            <person name="Terry A.Y."/>
            <person name="Boore J.L."/>
            <person name="Simakov O."/>
            <person name="Marletaz F."/>
            <person name="Cho S.-J."/>
            <person name="Edsinger-Gonzales E."/>
            <person name="Havlak P."/>
            <person name="Kuo D.-H."/>
            <person name="Larsson T."/>
            <person name="Lv J."/>
            <person name="Arendt D."/>
            <person name="Savage R."/>
            <person name="Osoegawa K."/>
            <person name="de Jong P."/>
            <person name="Lindberg D.R."/>
            <person name="Seaver E.C."/>
            <person name="Weisblat D.A."/>
            <person name="Putnam N.H."/>
            <person name="Grigoriev I.V."/>
            <person name="Rokhsar D.S."/>
        </authorList>
    </citation>
    <scope>NUCLEOTIDE SEQUENCE</scope>
</reference>
<dbReference type="EnsemblMetazoa" id="HelroT179191">
    <property type="protein sequence ID" value="HelroP179191"/>
    <property type="gene ID" value="HelroG179191"/>
</dbReference>
<organism evidence="2 3">
    <name type="scientific">Helobdella robusta</name>
    <name type="common">Californian leech</name>
    <dbReference type="NCBI Taxonomy" id="6412"/>
    <lineage>
        <taxon>Eukaryota</taxon>
        <taxon>Metazoa</taxon>
        <taxon>Spiralia</taxon>
        <taxon>Lophotrochozoa</taxon>
        <taxon>Annelida</taxon>
        <taxon>Clitellata</taxon>
        <taxon>Hirudinea</taxon>
        <taxon>Rhynchobdellida</taxon>
        <taxon>Glossiphoniidae</taxon>
        <taxon>Helobdella</taxon>
    </lineage>
</organism>
<dbReference type="InParanoid" id="T1FEC0"/>
<evidence type="ECO:0000313" key="1">
    <source>
        <dbReference type="EMBL" id="ESN95714.1"/>
    </source>
</evidence>
<dbReference type="GeneID" id="20207169"/>
<reference evidence="2" key="3">
    <citation type="submission" date="2015-06" db="UniProtKB">
        <authorList>
            <consortium name="EnsemblMetazoa"/>
        </authorList>
    </citation>
    <scope>IDENTIFICATION</scope>
</reference>
<dbReference type="HOGENOM" id="CLU_1262783_0_0_1"/>
<keyword evidence="3" id="KW-1185">Reference proteome</keyword>
<dbReference type="Proteomes" id="UP000015101">
    <property type="component" value="Unassembled WGS sequence"/>
</dbReference>
<gene>
    <name evidence="2" type="primary">20207169</name>
    <name evidence="1" type="ORF">HELRODRAFT_179191</name>
</gene>
<evidence type="ECO:0000313" key="3">
    <source>
        <dbReference type="Proteomes" id="UP000015101"/>
    </source>
</evidence>
<dbReference type="AlphaFoldDB" id="T1FEC0"/>
<reference evidence="1 3" key="2">
    <citation type="journal article" date="2013" name="Nature">
        <title>Insights into bilaterian evolution from three spiralian genomes.</title>
        <authorList>
            <person name="Simakov O."/>
            <person name="Marletaz F."/>
            <person name="Cho S.J."/>
            <person name="Edsinger-Gonzales E."/>
            <person name="Havlak P."/>
            <person name="Hellsten U."/>
            <person name="Kuo D.H."/>
            <person name="Larsson T."/>
            <person name="Lv J."/>
            <person name="Arendt D."/>
            <person name="Savage R."/>
            <person name="Osoegawa K."/>
            <person name="de Jong P."/>
            <person name="Grimwood J."/>
            <person name="Chapman J.A."/>
            <person name="Shapiro H."/>
            <person name="Aerts A."/>
            <person name="Otillar R.P."/>
            <person name="Terry A.Y."/>
            <person name="Boore J.L."/>
            <person name="Grigoriev I.V."/>
            <person name="Lindberg D.R."/>
            <person name="Seaver E.C."/>
            <person name="Weisblat D.A."/>
            <person name="Putnam N.H."/>
            <person name="Rokhsar D.S."/>
        </authorList>
    </citation>
    <scope>NUCLEOTIDE SEQUENCE</scope>
</reference>
<dbReference type="CTD" id="20207169"/>
<dbReference type="KEGG" id="hro:HELRODRAFT_179191"/>
<sequence length="219" mass="24181">MVANCITTSNKPQNATHQLCTAFICHYFTLNLISHLSPPSSSSVLGLTSNVFKTTACYQKLQIHSTNFSSTAITDLSNSESSSNNLDNLKPVAKMDVILLPNYPYRPLLINPRQGNLYLVYNQFKVANETMNYKIDSITGYGGASSNGMLTKKECQSPRTMTTATTAHPSRATTNSLTLCKWSAIKAFPKPLCYNVDTNIKKYIKICDKTGTQIRAHPI</sequence>
<name>T1FEC0_HELRO</name>
<dbReference type="RefSeq" id="XP_009026273.1">
    <property type="nucleotide sequence ID" value="XM_009028025.1"/>
</dbReference>
<protein>
    <submittedName>
        <fullName evidence="1 2">Uncharacterized protein</fullName>
    </submittedName>
</protein>
<proteinExistence type="predicted"/>
<dbReference type="EMBL" id="AMQM01006774">
    <property type="status" value="NOT_ANNOTATED_CDS"/>
    <property type="molecule type" value="Genomic_DNA"/>
</dbReference>
<dbReference type="EMBL" id="KB097510">
    <property type="protein sequence ID" value="ESN95714.1"/>
    <property type="molecule type" value="Genomic_DNA"/>
</dbReference>
<accession>T1FEC0</accession>
<evidence type="ECO:0000313" key="2">
    <source>
        <dbReference type="EnsemblMetazoa" id="HelroP179191"/>
    </source>
</evidence>